<feature type="compositionally biased region" description="Low complexity" evidence="3">
    <location>
        <begin position="309"/>
        <end position="322"/>
    </location>
</feature>
<feature type="compositionally biased region" description="Low complexity" evidence="3">
    <location>
        <begin position="276"/>
        <end position="285"/>
    </location>
</feature>
<dbReference type="Gene3D" id="3.30.70.330">
    <property type="match status" value="2"/>
</dbReference>
<accession>A0A226EH98</accession>
<keyword evidence="1 2" id="KW-0694">RNA-binding</keyword>
<dbReference type="InterPro" id="IPR012677">
    <property type="entry name" value="Nucleotide-bd_a/b_plait_sf"/>
</dbReference>
<dbReference type="Proteomes" id="UP000198287">
    <property type="component" value="Unassembled WGS sequence"/>
</dbReference>
<dbReference type="OrthoDB" id="79941at2759"/>
<evidence type="ECO:0000313" key="6">
    <source>
        <dbReference type="Proteomes" id="UP000198287"/>
    </source>
</evidence>
<evidence type="ECO:0000259" key="4">
    <source>
        <dbReference type="PROSITE" id="PS50102"/>
    </source>
</evidence>
<dbReference type="PROSITE" id="PS50102">
    <property type="entry name" value="RRM"/>
    <property type="match status" value="2"/>
</dbReference>
<feature type="region of interest" description="Disordered" evidence="3">
    <location>
        <begin position="347"/>
        <end position="439"/>
    </location>
</feature>
<comment type="caution">
    <text evidence="5">The sequence shown here is derived from an EMBL/GenBank/DDBJ whole genome shotgun (WGS) entry which is preliminary data.</text>
</comment>
<evidence type="ECO:0000256" key="3">
    <source>
        <dbReference type="SAM" id="MobiDB-lite"/>
    </source>
</evidence>
<dbReference type="GO" id="GO:0003729">
    <property type="term" value="F:mRNA binding"/>
    <property type="evidence" value="ECO:0007669"/>
    <property type="project" value="TreeGrafter"/>
</dbReference>
<dbReference type="GO" id="GO:0005737">
    <property type="term" value="C:cytoplasm"/>
    <property type="evidence" value="ECO:0007669"/>
    <property type="project" value="TreeGrafter"/>
</dbReference>
<dbReference type="InterPro" id="IPR035979">
    <property type="entry name" value="RBD_domain_sf"/>
</dbReference>
<organism evidence="5 6">
    <name type="scientific">Folsomia candida</name>
    <name type="common">Springtail</name>
    <dbReference type="NCBI Taxonomy" id="158441"/>
    <lineage>
        <taxon>Eukaryota</taxon>
        <taxon>Metazoa</taxon>
        <taxon>Ecdysozoa</taxon>
        <taxon>Arthropoda</taxon>
        <taxon>Hexapoda</taxon>
        <taxon>Collembola</taxon>
        <taxon>Entomobryomorpha</taxon>
        <taxon>Isotomoidea</taxon>
        <taxon>Isotomidae</taxon>
        <taxon>Proisotominae</taxon>
        <taxon>Folsomia</taxon>
    </lineage>
</organism>
<dbReference type="SUPFAM" id="SSF54928">
    <property type="entry name" value="RNA-binding domain, RBD"/>
    <property type="match status" value="1"/>
</dbReference>
<feature type="domain" description="RRM" evidence="4">
    <location>
        <begin position="91"/>
        <end position="161"/>
    </location>
</feature>
<dbReference type="EMBL" id="LNIX01000003">
    <property type="protein sequence ID" value="OXA56670.1"/>
    <property type="molecule type" value="Genomic_DNA"/>
</dbReference>
<proteinExistence type="predicted"/>
<name>A0A226EH98_FOLCA</name>
<reference evidence="5 6" key="1">
    <citation type="submission" date="2015-12" db="EMBL/GenBank/DDBJ databases">
        <title>The genome of Folsomia candida.</title>
        <authorList>
            <person name="Faddeeva A."/>
            <person name="Derks M.F."/>
            <person name="Anvar Y."/>
            <person name="Smit S."/>
            <person name="Van Straalen N."/>
            <person name="Roelofs D."/>
        </authorList>
    </citation>
    <scope>NUCLEOTIDE SEQUENCE [LARGE SCALE GENOMIC DNA]</scope>
    <source>
        <strain evidence="5 6">VU population</strain>
        <tissue evidence="5">Whole body</tissue>
    </source>
</reference>
<protein>
    <submittedName>
        <fullName evidence="5">RNA-binding protein lark</fullName>
    </submittedName>
</protein>
<dbReference type="InterPro" id="IPR000504">
    <property type="entry name" value="RRM_dom"/>
</dbReference>
<feature type="region of interest" description="Disordered" evidence="3">
    <location>
        <begin position="276"/>
        <end position="327"/>
    </location>
</feature>
<evidence type="ECO:0000313" key="5">
    <source>
        <dbReference type="EMBL" id="OXA56670.1"/>
    </source>
</evidence>
<dbReference type="Pfam" id="PF00076">
    <property type="entry name" value="RRM_1"/>
    <property type="match status" value="2"/>
</dbReference>
<dbReference type="AlphaFoldDB" id="A0A226EH98"/>
<dbReference type="PANTHER" id="PTHR23003:SF3">
    <property type="entry name" value="FI21236P1-RELATED"/>
    <property type="match status" value="1"/>
</dbReference>
<evidence type="ECO:0000256" key="1">
    <source>
        <dbReference type="ARBA" id="ARBA00022884"/>
    </source>
</evidence>
<dbReference type="GO" id="GO:1990904">
    <property type="term" value="C:ribonucleoprotein complex"/>
    <property type="evidence" value="ECO:0007669"/>
    <property type="project" value="TreeGrafter"/>
</dbReference>
<sequence>MAGRVDKVTTFKLFVKNLGYGTTQEELKTVFETCGRVVECQIFKNTLAFVHMEDEISGRNAILMLNSKLINGKCMAVEESLHKEGPSVASTRLRVRNVPTALSANALRDLFRKYGAILAVEITDNEAIVTIEAISDMRAAINDLNGYAWDGQQITVEPILNTAISYSPKKKMPWYDAYPQKYSGPPRNDMRNGPPRPMFSGRGFYPPPSRGANFYNPEGRVLRDPVGAGFPPPPPIVYGVDPPPRPDVPAAMGRGNNHYSNVTIEPLFFKRHEFNNKQQQQQPNQDISSSFDEDVSLDNLDNAGISFESPQKSNSIPSSNSSGEQQLLTDHQRQRIPMKRHAVESFTPEAGEQFPVPGMIAPGTFKPPKKYYCNLPNRPKKKKNKSQPKPQLPVPEDIYFQRPVPDFSSYYTDPSTPVSLRPFPPPSNPEYDYTDDIDV</sequence>
<gene>
    <name evidence="5" type="ORF">Fcan01_07491</name>
</gene>
<dbReference type="InterPro" id="IPR050374">
    <property type="entry name" value="RRT5_SRSF_SR"/>
</dbReference>
<keyword evidence="6" id="KW-1185">Reference proteome</keyword>
<feature type="domain" description="RRM" evidence="4">
    <location>
        <begin position="11"/>
        <end position="82"/>
    </location>
</feature>
<dbReference type="GO" id="GO:0005634">
    <property type="term" value="C:nucleus"/>
    <property type="evidence" value="ECO:0007669"/>
    <property type="project" value="TreeGrafter"/>
</dbReference>
<dbReference type="SMART" id="SM00360">
    <property type="entry name" value="RRM"/>
    <property type="match status" value="2"/>
</dbReference>
<dbReference type="PANTHER" id="PTHR23003">
    <property type="entry name" value="RNA RECOGNITION MOTIF RRM DOMAIN CONTAINING PROTEIN"/>
    <property type="match status" value="1"/>
</dbReference>
<feature type="compositionally biased region" description="Polar residues" evidence="3">
    <location>
        <begin position="409"/>
        <end position="418"/>
    </location>
</feature>
<evidence type="ECO:0000256" key="2">
    <source>
        <dbReference type="PROSITE-ProRule" id="PRU00176"/>
    </source>
</evidence>